<sequence length="63" mass="7294">MKNRMVFVTDVLLRLVFATLGTYFIGYQSDHMVRMAGFAILVFNLLTLFFDSNYHKNAGKREA</sequence>
<keyword evidence="1" id="KW-0812">Transmembrane</keyword>
<gene>
    <name evidence="2" type="ORF">FPFC_030990</name>
</gene>
<dbReference type="EMBL" id="DF968065">
    <property type="protein sequence ID" value="GAP02919.1"/>
    <property type="molecule type" value="Genomic_DNA"/>
</dbReference>
<evidence type="ECO:0000313" key="3">
    <source>
        <dbReference type="Proteomes" id="UP000061227"/>
    </source>
</evidence>
<feature type="transmembrane region" description="Helical" evidence="1">
    <location>
        <begin position="7"/>
        <end position="26"/>
    </location>
</feature>
<dbReference type="RefSeq" id="WP_059378061.1">
    <property type="nucleotide sequence ID" value="NZ_DF968065.1"/>
</dbReference>
<accession>A0A3F3H8K0</accession>
<keyword evidence="1" id="KW-1133">Transmembrane helix</keyword>
<proteinExistence type="predicted"/>
<dbReference type="AlphaFoldDB" id="A0A3F3H8K0"/>
<name>A0A3F3H8K0_9LACO</name>
<evidence type="ECO:0000313" key="2">
    <source>
        <dbReference type="EMBL" id="GAP02919.1"/>
    </source>
</evidence>
<organism evidence="2 3">
    <name type="scientific">Fructobacillus pseudoficulneus</name>
    <dbReference type="NCBI Taxonomy" id="220714"/>
    <lineage>
        <taxon>Bacteria</taxon>
        <taxon>Bacillati</taxon>
        <taxon>Bacillota</taxon>
        <taxon>Bacilli</taxon>
        <taxon>Lactobacillales</taxon>
        <taxon>Lactobacillaceae</taxon>
        <taxon>Fructobacillus</taxon>
    </lineage>
</organism>
<keyword evidence="3" id="KW-1185">Reference proteome</keyword>
<protein>
    <submittedName>
        <fullName evidence="2">Uncharacterized protein</fullName>
    </submittedName>
</protein>
<dbReference type="Proteomes" id="UP000061227">
    <property type="component" value="Unassembled WGS sequence"/>
</dbReference>
<evidence type="ECO:0000256" key="1">
    <source>
        <dbReference type="SAM" id="Phobius"/>
    </source>
</evidence>
<reference evidence="2 3" key="1">
    <citation type="journal article" date="2015" name="BMC Genomics">
        <title>Comparative genomics of Fructobacillus spp. and Leuconostoc spp. reveals niche-specific evolution of Fructobacillus spp.</title>
        <authorList>
            <person name="Endo A."/>
            <person name="Tanizawa Y."/>
            <person name="Tanaka N."/>
            <person name="Maeno S."/>
            <person name="Kumar H."/>
            <person name="Shiwa Y."/>
            <person name="Okada S."/>
            <person name="Yoshikawa H."/>
            <person name="Dicks L."/>
            <person name="Nakagawa J."/>
            <person name="Arita M."/>
        </authorList>
    </citation>
    <scope>NUCLEOTIDE SEQUENCE [LARGE SCALE GENOMIC DNA]</scope>
    <source>
        <strain evidence="2 3">DSM 15468</strain>
    </source>
</reference>
<feature type="transmembrane region" description="Helical" evidence="1">
    <location>
        <begin position="32"/>
        <end position="50"/>
    </location>
</feature>
<keyword evidence="1" id="KW-0472">Membrane</keyword>